<evidence type="ECO:0000313" key="3">
    <source>
        <dbReference type="EnsemblProtists" id="EKX47893"/>
    </source>
</evidence>
<feature type="domain" description="MoaB/Mog" evidence="1">
    <location>
        <begin position="40"/>
        <end position="208"/>
    </location>
</feature>
<organism evidence="2">
    <name type="scientific">Guillardia theta (strain CCMP2712)</name>
    <name type="common">Cryptophyte</name>
    <dbReference type="NCBI Taxonomy" id="905079"/>
    <lineage>
        <taxon>Eukaryota</taxon>
        <taxon>Cryptophyceae</taxon>
        <taxon>Pyrenomonadales</taxon>
        <taxon>Geminigeraceae</taxon>
        <taxon>Guillardia</taxon>
    </lineage>
</organism>
<proteinExistence type="predicted"/>
<reference evidence="2 4" key="1">
    <citation type="journal article" date="2012" name="Nature">
        <title>Algal genomes reveal evolutionary mosaicism and the fate of nucleomorphs.</title>
        <authorList>
            <consortium name="DOE Joint Genome Institute"/>
            <person name="Curtis B.A."/>
            <person name="Tanifuji G."/>
            <person name="Burki F."/>
            <person name="Gruber A."/>
            <person name="Irimia M."/>
            <person name="Maruyama S."/>
            <person name="Arias M.C."/>
            <person name="Ball S.G."/>
            <person name="Gile G.H."/>
            <person name="Hirakawa Y."/>
            <person name="Hopkins J.F."/>
            <person name="Kuo A."/>
            <person name="Rensing S.A."/>
            <person name="Schmutz J."/>
            <person name="Symeonidi A."/>
            <person name="Elias M."/>
            <person name="Eveleigh R.J."/>
            <person name="Herman E.K."/>
            <person name="Klute M.J."/>
            <person name="Nakayama T."/>
            <person name="Obornik M."/>
            <person name="Reyes-Prieto A."/>
            <person name="Armbrust E.V."/>
            <person name="Aves S.J."/>
            <person name="Beiko R.G."/>
            <person name="Coutinho P."/>
            <person name="Dacks J.B."/>
            <person name="Durnford D.G."/>
            <person name="Fast N.M."/>
            <person name="Green B.R."/>
            <person name="Grisdale C.J."/>
            <person name="Hempel F."/>
            <person name="Henrissat B."/>
            <person name="Hoppner M.P."/>
            <person name="Ishida K."/>
            <person name="Kim E."/>
            <person name="Koreny L."/>
            <person name="Kroth P.G."/>
            <person name="Liu Y."/>
            <person name="Malik S.B."/>
            <person name="Maier U.G."/>
            <person name="McRose D."/>
            <person name="Mock T."/>
            <person name="Neilson J.A."/>
            <person name="Onodera N.T."/>
            <person name="Poole A.M."/>
            <person name="Pritham E.J."/>
            <person name="Richards T.A."/>
            <person name="Rocap G."/>
            <person name="Roy S.W."/>
            <person name="Sarai C."/>
            <person name="Schaack S."/>
            <person name="Shirato S."/>
            <person name="Slamovits C.H."/>
            <person name="Spencer D.F."/>
            <person name="Suzuki S."/>
            <person name="Worden A.Z."/>
            <person name="Zauner S."/>
            <person name="Barry K."/>
            <person name="Bell C."/>
            <person name="Bharti A.K."/>
            <person name="Crow J.A."/>
            <person name="Grimwood J."/>
            <person name="Kramer R."/>
            <person name="Lindquist E."/>
            <person name="Lucas S."/>
            <person name="Salamov A."/>
            <person name="McFadden G.I."/>
            <person name="Lane C.E."/>
            <person name="Keeling P.J."/>
            <person name="Gray M.W."/>
            <person name="Grigoriev I.V."/>
            <person name="Archibald J.M."/>
        </authorList>
    </citation>
    <scope>NUCLEOTIDE SEQUENCE</scope>
    <source>
        <strain evidence="2 4">CCMP2712</strain>
    </source>
</reference>
<dbReference type="EMBL" id="JH992988">
    <property type="protein sequence ID" value="EKX47893.1"/>
    <property type="molecule type" value="Genomic_DNA"/>
</dbReference>
<evidence type="ECO:0000313" key="2">
    <source>
        <dbReference type="EMBL" id="EKX47893.1"/>
    </source>
</evidence>
<evidence type="ECO:0000259" key="1">
    <source>
        <dbReference type="SMART" id="SM00852"/>
    </source>
</evidence>
<dbReference type="PaxDb" id="55529-EKX47893"/>
<dbReference type="PANTHER" id="PTHR13939:SF0">
    <property type="entry name" value="NMN AMIDOHYDROLASE-LIKE PROTEIN YFAY"/>
    <property type="match status" value="1"/>
</dbReference>
<dbReference type="CDD" id="cd00885">
    <property type="entry name" value="cinA"/>
    <property type="match status" value="1"/>
</dbReference>
<keyword evidence="4" id="KW-1185">Reference proteome</keyword>
<dbReference type="OrthoDB" id="448496at2759"/>
<dbReference type="SMART" id="SM00852">
    <property type="entry name" value="MoCF_biosynth"/>
    <property type="match status" value="1"/>
</dbReference>
<dbReference type="KEGG" id="gtt:GUITHDRAFT_69155"/>
<evidence type="ECO:0000313" key="4">
    <source>
        <dbReference type="Proteomes" id="UP000011087"/>
    </source>
</evidence>
<dbReference type="SUPFAM" id="SSF53218">
    <property type="entry name" value="Molybdenum cofactor biosynthesis proteins"/>
    <property type="match status" value="1"/>
</dbReference>
<dbReference type="AlphaFoldDB" id="L1JHA4"/>
<dbReference type="InterPro" id="IPR036425">
    <property type="entry name" value="MoaB/Mog-like_dom_sf"/>
</dbReference>
<sequence length="301" mass="33245">MQRWGGARKIAGRVLPLAPHALRRRLLSSSPPQLEFPKAAAIIIGDEILSGSIIDSNSSFLCKTLHSRGVDTVRVEYVRDDKAEIVESVLRLKNMVGEGGWIFTSGGIGPTHDDVTYEAIAGAFSLPLEVHEETLQRMTAYYHGRGLEITDARKRMATLPSPCQVRFTESLSVPWVPLAIVHNVLILPGIPRLFQPMIAAHKHHFSGPSFHAMDLYTKVGEGDMAAALSSVVSKVIMLVLCSAVTLSQHPHVHIGSYPSVQEGPWLVRIGVEGRNRQQVEEAAAEIEQNVKIDEKKWREEE</sequence>
<dbReference type="eggNOG" id="KOG2644">
    <property type="taxonomic scope" value="Eukaryota"/>
</dbReference>
<dbReference type="HOGENOM" id="CLU_030805_0_2_1"/>
<dbReference type="RefSeq" id="XP_005834873.1">
    <property type="nucleotide sequence ID" value="XM_005834816.1"/>
</dbReference>
<name>L1JHA4_GUITC</name>
<dbReference type="Gene3D" id="3.40.980.10">
    <property type="entry name" value="MoaB/Mog-like domain"/>
    <property type="match status" value="1"/>
</dbReference>
<dbReference type="Proteomes" id="UP000011087">
    <property type="component" value="Unassembled WGS sequence"/>
</dbReference>
<dbReference type="Pfam" id="PF00994">
    <property type="entry name" value="MoCF_biosynth"/>
    <property type="match status" value="1"/>
</dbReference>
<dbReference type="STRING" id="905079.L1JHA4"/>
<gene>
    <name evidence="2" type="ORF">GUITHDRAFT_69155</name>
</gene>
<dbReference type="InterPro" id="IPR056596">
    <property type="entry name" value="FLAD1_M"/>
</dbReference>
<dbReference type="Pfam" id="PF24102">
    <property type="entry name" value="FLAD1_M"/>
    <property type="match status" value="1"/>
</dbReference>
<dbReference type="PANTHER" id="PTHR13939">
    <property type="entry name" value="NICOTINAMIDE-NUCLEOTIDE AMIDOHYDROLASE PNCC"/>
    <property type="match status" value="1"/>
</dbReference>
<dbReference type="GeneID" id="17304523"/>
<protein>
    <recommendedName>
        <fullName evidence="1">MoaB/Mog domain-containing protein</fullName>
    </recommendedName>
</protein>
<reference evidence="3" key="3">
    <citation type="submission" date="2015-06" db="UniProtKB">
        <authorList>
            <consortium name="EnsemblProtists"/>
        </authorList>
    </citation>
    <scope>IDENTIFICATION</scope>
</reference>
<dbReference type="InterPro" id="IPR001453">
    <property type="entry name" value="MoaB/Mog_dom"/>
</dbReference>
<accession>L1JHA4</accession>
<reference evidence="4" key="2">
    <citation type="submission" date="2012-11" db="EMBL/GenBank/DDBJ databases">
        <authorList>
            <person name="Kuo A."/>
            <person name="Curtis B.A."/>
            <person name="Tanifuji G."/>
            <person name="Burki F."/>
            <person name="Gruber A."/>
            <person name="Irimia M."/>
            <person name="Maruyama S."/>
            <person name="Arias M.C."/>
            <person name="Ball S.G."/>
            <person name="Gile G.H."/>
            <person name="Hirakawa Y."/>
            <person name="Hopkins J.F."/>
            <person name="Rensing S.A."/>
            <person name="Schmutz J."/>
            <person name="Symeonidi A."/>
            <person name="Elias M."/>
            <person name="Eveleigh R.J."/>
            <person name="Herman E.K."/>
            <person name="Klute M.J."/>
            <person name="Nakayama T."/>
            <person name="Obornik M."/>
            <person name="Reyes-Prieto A."/>
            <person name="Armbrust E.V."/>
            <person name="Aves S.J."/>
            <person name="Beiko R.G."/>
            <person name="Coutinho P."/>
            <person name="Dacks J.B."/>
            <person name="Durnford D.G."/>
            <person name="Fast N.M."/>
            <person name="Green B.R."/>
            <person name="Grisdale C."/>
            <person name="Hempe F."/>
            <person name="Henrissat B."/>
            <person name="Hoppner M.P."/>
            <person name="Ishida K.-I."/>
            <person name="Kim E."/>
            <person name="Koreny L."/>
            <person name="Kroth P.G."/>
            <person name="Liu Y."/>
            <person name="Malik S.-B."/>
            <person name="Maier U.G."/>
            <person name="McRose D."/>
            <person name="Mock T."/>
            <person name="Neilson J.A."/>
            <person name="Onodera N.T."/>
            <person name="Poole A.M."/>
            <person name="Pritham E.J."/>
            <person name="Richards T.A."/>
            <person name="Rocap G."/>
            <person name="Roy S.W."/>
            <person name="Sarai C."/>
            <person name="Schaack S."/>
            <person name="Shirato S."/>
            <person name="Slamovits C.H."/>
            <person name="Spencer D.F."/>
            <person name="Suzuki S."/>
            <person name="Worden A.Z."/>
            <person name="Zauner S."/>
            <person name="Barry K."/>
            <person name="Bell C."/>
            <person name="Bharti A.K."/>
            <person name="Crow J.A."/>
            <person name="Grimwood J."/>
            <person name="Kramer R."/>
            <person name="Lindquist E."/>
            <person name="Lucas S."/>
            <person name="Salamov A."/>
            <person name="McFadden G.I."/>
            <person name="Lane C.E."/>
            <person name="Keeling P.J."/>
            <person name="Gray M.W."/>
            <person name="Grigoriev I.V."/>
            <person name="Archibald J.M."/>
        </authorList>
    </citation>
    <scope>NUCLEOTIDE SEQUENCE</scope>
    <source>
        <strain evidence="4">CCMP2712</strain>
    </source>
</reference>
<dbReference type="OMA" id="MARMPRG"/>
<dbReference type="EnsemblProtists" id="EKX47893">
    <property type="protein sequence ID" value="EKX47893"/>
    <property type="gene ID" value="GUITHDRAFT_69155"/>
</dbReference>
<dbReference type="InterPro" id="IPR050101">
    <property type="entry name" value="CinA"/>
</dbReference>